<dbReference type="STRING" id="1799789.AX660_00255"/>
<proteinExistence type="predicted"/>
<comment type="caution">
    <text evidence="1">The sequence shown here is derived from an EMBL/GenBank/DDBJ whole genome shotgun (WGS) entry which is preliminary data.</text>
</comment>
<name>A0A136A6T7_9ALTE</name>
<dbReference type="Proteomes" id="UP000070299">
    <property type="component" value="Unassembled WGS sequence"/>
</dbReference>
<gene>
    <name evidence="1" type="ORF">AX660_00255</name>
</gene>
<dbReference type="OrthoDB" id="6336011at2"/>
<sequence length="119" mass="13649">MFRFIIISFEILALVAVLRSPFVHYLFGDAHQHVADWMLDLSLIAERKQLAEFRELIASGIQNLNDSQLEYLHDITSSKIRVVDFNRMYCEASDKNPYIYGATLQYTCSQIARSGVAKS</sequence>
<accession>A0A136A6T7</accession>
<dbReference type="RefSeq" id="WP_068370775.1">
    <property type="nucleotide sequence ID" value="NZ_LSNE01000001.1"/>
</dbReference>
<dbReference type="EMBL" id="LSNE01000001">
    <property type="protein sequence ID" value="KXI30936.1"/>
    <property type="molecule type" value="Genomic_DNA"/>
</dbReference>
<organism evidence="1 2">
    <name type="scientific">Paraglaciecola hydrolytica</name>
    <dbReference type="NCBI Taxonomy" id="1799789"/>
    <lineage>
        <taxon>Bacteria</taxon>
        <taxon>Pseudomonadati</taxon>
        <taxon>Pseudomonadota</taxon>
        <taxon>Gammaproteobacteria</taxon>
        <taxon>Alteromonadales</taxon>
        <taxon>Alteromonadaceae</taxon>
        <taxon>Paraglaciecola</taxon>
    </lineage>
</organism>
<evidence type="ECO:0000313" key="1">
    <source>
        <dbReference type="EMBL" id="KXI30936.1"/>
    </source>
</evidence>
<evidence type="ECO:0000313" key="2">
    <source>
        <dbReference type="Proteomes" id="UP000070299"/>
    </source>
</evidence>
<protein>
    <submittedName>
        <fullName evidence="1">Uncharacterized protein</fullName>
    </submittedName>
</protein>
<keyword evidence="2" id="KW-1185">Reference proteome</keyword>
<reference evidence="2" key="1">
    <citation type="submission" date="2016-02" db="EMBL/GenBank/DDBJ databases">
        <authorList>
            <person name="Schultz-Johansen M."/>
            <person name="Glaring M.A."/>
            <person name="Bech P.K."/>
            <person name="Stougaard P."/>
        </authorList>
    </citation>
    <scope>NUCLEOTIDE SEQUENCE [LARGE SCALE GENOMIC DNA]</scope>
    <source>
        <strain evidence="2">S66</strain>
    </source>
</reference>
<dbReference type="AlphaFoldDB" id="A0A136A6T7"/>